<gene>
    <name evidence="12" type="ORF">RINTHH_670</name>
</gene>
<accession>M1WXA8</accession>
<evidence type="ECO:0000256" key="7">
    <source>
        <dbReference type="ARBA" id="ARBA00022989"/>
    </source>
</evidence>
<evidence type="ECO:0000256" key="3">
    <source>
        <dbReference type="ARBA" id="ARBA00022475"/>
    </source>
</evidence>
<dbReference type="RefSeq" id="WP_008231428.1">
    <property type="nucleotide sequence ID" value="NZ_CAIY01000005.1"/>
</dbReference>
<evidence type="ECO:0000313" key="12">
    <source>
        <dbReference type="EMBL" id="CCH66222.1"/>
    </source>
</evidence>
<keyword evidence="6" id="KW-0067">ATP-binding</keyword>
<keyword evidence="8 10" id="KW-0472">Membrane</keyword>
<keyword evidence="7 10" id="KW-1133">Transmembrane helix</keyword>
<evidence type="ECO:0000313" key="13">
    <source>
        <dbReference type="Proteomes" id="UP000053051"/>
    </source>
</evidence>
<comment type="subcellular location">
    <subcellularLocation>
        <location evidence="1">Cell membrane</location>
        <topology evidence="1">Multi-pass membrane protein</topology>
    </subcellularLocation>
</comment>
<dbReference type="STRING" id="1165094.RINTHH_670"/>
<keyword evidence="5" id="KW-0547">Nucleotide-binding</keyword>
<dbReference type="EC" id="2.7.10.2" evidence="12"/>
<dbReference type="GO" id="GO:0004715">
    <property type="term" value="F:non-membrane spanning protein tyrosine kinase activity"/>
    <property type="evidence" value="ECO:0007669"/>
    <property type="project" value="UniProtKB-EC"/>
</dbReference>
<dbReference type="AlphaFoldDB" id="M1WXA8"/>
<dbReference type="PANTHER" id="PTHR32309:SF13">
    <property type="entry name" value="FERRIC ENTEROBACTIN TRANSPORT PROTEIN FEPE"/>
    <property type="match status" value="1"/>
</dbReference>
<evidence type="ECO:0000256" key="2">
    <source>
        <dbReference type="ARBA" id="ARBA00006683"/>
    </source>
</evidence>
<dbReference type="InterPro" id="IPR050445">
    <property type="entry name" value="Bact_polysacc_biosynth/exp"/>
</dbReference>
<keyword evidence="3" id="KW-1003">Cell membrane</keyword>
<evidence type="ECO:0000256" key="5">
    <source>
        <dbReference type="ARBA" id="ARBA00022741"/>
    </source>
</evidence>
<comment type="similarity">
    <text evidence="2">Belongs to the CpsC/CapA family.</text>
</comment>
<feature type="coiled-coil region" evidence="9">
    <location>
        <begin position="221"/>
        <end position="295"/>
    </location>
</feature>
<dbReference type="EMBL" id="CAIY01000005">
    <property type="protein sequence ID" value="CCH66222.1"/>
    <property type="molecule type" value="Genomic_DNA"/>
</dbReference>
<dbReference type="Gene3D" id="3.40.50.300">
    <property type="entry name" value="P-loop containing nucleotide triphosphate hydrolases"/>
    <property type="match status" value="1"/>
</dbReference>
<protein>
    <submittedName>
        <fullName evidence="12">Tyrosine-protein kinase Wzc</fullName>
        <ecNumber evidence="12">2.7.10.2</ecNumber>
    </submittedName>
</protein>
<dbReference type="Proteomes" id="UP000053051">
    <property type="component" value="Unassembled WGS sequence"/>
</dbReference>
<dbReference type="GO" id="GO:0005886">
    <property type="term" value="C:plasma membrane"/>
    <property type="evidence" value="ECO:0007669"/>
    <property type="project" value="UniProtKB-SubCell"/>
</dbReference>
<dbReference type="SUPFAM" id="SSF52540">
    <property type="entry name" value="P-loop containing nucleoside triphosphate hydrolases"/>
    <property type="match status" value="1"/>
</dbReference>
<evidence type="ECO:0000256" key="6">
    <source>
        <dbReference type="ARBA" id="ARBA00022840"/>
    </source>
</evidence>
<evidence type="ECO:0000256" key="9">
    <source>
        <dbReference type="SAM" id="Coils"/>
    </source>
</evidence>
<name>M1WXA8_9NOST</name>
<keyword evidence="12" id="KW-0808">Transferase</keyword>
<keyword evidence="12" id="KW-0418">Kinase</keyword>
<dbReference type="InterPro" id="IPR027417">
    <property type="entry name" value="P-loop_NTPase"/>
</dbReference>
<organism evidence="12 13">
    <name type="scientific">Richelia intracellularis HH01</name>
    <dbReference type="NCBI Taxonomy" id="1165094"/>
    <lineage>
        <taxon>Bacteria</taxon>
        <taxon>Bacillati</taxon>
        <taxon>Cyanobacteriota</taxon>
        <taxon>Cyanophyceae</taxon>
        <taxon>Nostocales</taxon>
        <taxon>Nostocaceae</taxon>
        <taxon>Richelia</taxon>
    </lineage>
</organism>
<dbReference type="PANTHER" id="PTHR32309">
    <property type="entry name" value="TYROSINE-PROTEIN KINASE"/>
    <property type="match status" value="1"/>
</dbReference>
<dbReference type="Pfam" id="PF02706">
    <property type="entry name" value="Wzz"/>
    <property type="match status" value="1"/>
</dbReference>
<feature type="transmembrane region" description="Helical" evidence="10">
    <location>
        <begin position="31"/>
        <end position="51"/>
    </location>
</feature>
<evidence type="ECO:0000256" key="8">
    <source>
        <dbReference type="ARBA" id="ARBA00023136"/>
    </source>
</evidence>
<proteinExistence type="inferred from homology"/>
<dbReference type="InterPro" id="IPR003856">
    <property type="entry name" value="LPS_length_determ_N"/>
</dbReference>
<keyword evidence="9" id="KW-0175">Coiled coil</keyword>
<reference evidence="12 13" key="1">
    <citation type="submission" date="2012-05" db="EMBL/GenBank/DDBJ databases">
        <authorList>
            <person name="Hilton J."/>
        </authorList>
    </citation>
    <scope>NUCLEOTIDE SEQUENCE [LARGE SCALE GENOMIC DNA]</scope>
    <source>
        <strain evidence="12 13">HH01</strain>
    </source>
</reference>
<comment type="caution">
    <text evidence="12">The sequence shown here is derived from an EMBL/GenBank/DDBJ whole genome shotgun (WGS) entry which is preliminary data.</text>
</comment>
<evidence type="ECO:0000259" key="11">
    <source>
        <dbReference type="Pfam" id="PF02706"/>
    </source>
</evidence>
<sequence>MLTQNFNSQINIETEKEPNYGQLFDVLIRRLPWLLVVFITSIGISAIMTLVTKPTYKSSMQILVESNYQGKGQLEGFGKQKEFTDSYFIVDTITQLNLMRTSKLIQKAIINLKDDYPNLSLKEMQRSFSLTQIKDKDDRVATKIFLAEYSANDPIKTQKVLEALRKVYINYNKEQQEQRLKKGLKVIREQLKKVGKEVRITEANLQKFRRSKNLINPESQAQALEESRNKIQEERRNARSQYEEAIARYNSLQEQLKRTPQNALVSSRLSQSNRYQALLNEIQKTELSLAQERLRFTDDTPQITKLIQRRNSQVKLLQKEVFRTLGGTTTKNAKSDILQQGQLSEIDLNLAKELVETQTNILALRVKDESLVKKEKFLREQIKQFPAILAEYSRLSPQVKLSRDRFKQLLQAEQELRQELSKGGFDWQVVEEPLVGSKIGPNLRQNLLLGGVVGLVLGTIIAFIRDASDSAVRTTAEIETNISIPVLGTIPKTSLKQSQNLLTQLTDNNSLEKSSQAIQVLQPTIHWESLDLLYKNIEMMSLSSKSKSLMITAAIEDRGKSTMALGLAMSAARLHKRVLLIDANLRFPSLHKQLELPNEKGLSTLLTAEVTSPIQISIPSSSSSYIDIVTAGPIPTDPAHLLSSPRMLQLMAEFKENYDLVIVDSSPVLGRVDAILTASFCESVVMVASIGKVSRTQLTQAAGMLSRLNLIGVVANRNSGLDYNYVPYIQHQPLALQSVVEK</sequence>
<evidence type="ECO:0000256" key="4">
    <source>
        <dbReference type="ARBA" id="ARBA00022692"/>
    </source>
</evidence>
<reference evidence="13" key="2">
    <citation type="submission" date="2016-01" db="EMBL/GenBank/DDBJ databases">
        <title>Diatom-associated endosymboitic cyanobacterium lacks core nitrogen metabolism enzymes.</title>
        <authorList>
            <person name="Hilton J.A."/>
            <person name="Foster R.A."/>
            <person name="Tripp H.J."/>
            <person name="Carter B.J."/>
            <person name="Zehr J.P."/>
            <person name="Villareal T.A."/>
        </authorList>
    </citation>
    <scope>NUCLEOTIDE SEQUENCE [LARGE SCALE GENOMIC DNA]</scope>
    <source>
        <strain evidence="13">HH01</strain>
    </source>
</reference>
<dbReference type="InterPro" id="IPR005702">
    <property type="entry name" value="Wzc-like_C"/>
</dbReference>
<evidence type="ECO:0000256" key="10">
    <source>
        <dbReference type="SAM" id="Phobius"/>
    </source>
</evidence>
<feature type="domain" description="Polysaccharide chain length determinant N-terminal" evidence="11">
    <location>
        <begin position="22"/>
        <end position="95"/>
    </location>
</feature>
<keyword evidence="4 10" id="KW-0812">Transmembrane</keyword>
<evidence type="ECO:0000256" key="1">
    <source>
        <dbReference type="ARBA" id="ARBA00004651"/>
    </source>
</evidence>
<keyword evidence="13" id="KW-1185">Reference proteome</keyword>
<dbReference type="OrthoDB" id="580971at2"/>
<dbReference type="CDD" id="cd05387">
    <property type="entry name" value="BY-kinase"/>
    <property type="match status" value="1"/>
</dbReference>